<comment type="caution">
    <text evidence="2">The sequence shown here is derived from an EMBL/GenBank/DDBJ whole genome shotgun (WGS) entry which is preliminary data.</text>
</comment>
<dbReference type="AlphaFoldDB" id="A0A645GWI7"/>
<sequence>MLANINVLLLDYALGSLKRQGGKSIFIFLVLCLLIFLLASVLMIADAIIFTMKQA</sequence>
<protein>
    <submittedName>
        <fullName evidence="2">Uncharacterized protein</fullName>
    </submittedName>
</protein>
<reference evidence="2" key="1">
    <citation type="submission" date="2019-08" db="EMBL/GenBank/DDBJ databases">
        <authorList>
            <person name="Kucharzyk K."/>
            <person name="Murdoch R.W."/>
            <person name="Higgins S."/>
            <person name="Loffler F."/>
        </authorList>
    </citation>
    <scope>NUCLEOTIDE SEQUENCE</scope>
</reference>
<accession>A0A645GWI7</accession>
<feature type="transmembrane region" description="Helical" evidence="1">
    <location>
        <begin position="25"/>
        <end position="50"/>
    </location>
</feature>
<keyword evidence="1" id="KW-0472">Membrane</keyword>
<keyword evidence="1" id="KW-0812">Transmembrane</keyword>
<evidence type="ECO:0000256" key="1">
    <source>
        <dbReference type="SAM" id="Phobius"/>
    </source>
</evidence>
<proteinExistence type="predicted"/>
<name>A0A645GWI7_9ZZZZ</name>
<dbReference type="EMBL" id="VSSQ01082478">
    <property type="protein sequence ID" value="MPN31088.1"/>
    <property type="molecule type" value="Genomic_DNA"/>
</dbReference>
<evidence type="ECO:0000313" key="2">
    <source>
        <dbReference type="EMBL" id="MPN31088.1"/>
    </source>
</evidence>
<keyword evidence="1" id="KW-1133">Transmembrane helix</keyword>
<gene>
    <name evidence="2" type="ORF">SDC9_178562</name>
</gene>
<organism evidence="2">
    <name type="scientific">bioreactor metagenome</name>
    <dbReference type="NCBI Taxonomy" id="1076179"/>
    <lineage>
        <taxon>unclassified sequences</taxon>
        <taxon>metagenomes</taxon>
        <taxon>ecological metagenomes</taxon>
    </lineage>
</organism>